<reference evidence="2 3" key="1">
    <citation type="submission" date="2023-08" db="EMBL/GenBank/DDBJ databases">
        <title>Oxalobacteraceae gen .nov., isolated from river sludge outside the plant.</title>
        <authorList>
            <person name="Zhao S.Y."/>
        </authorList>
    </citation>
    <scope>NUCLEOTIDE SEQUENCE [LARGE SCALE GENOMIC DNA]</scope>
    <source>
        <strain evidence="2 3">R-40</strain>
    </source>
</reference>
<proteinExistence type="predicted"/>
<keyword evidence="3" id="KW-1185">Reference proteome</keyword>
<gene>
    <name evidence="2" type="ORF">Q8A64_02740</name>
</gene>
<dbReference type="EMBL" id="JAUYVH010000001">
    <property type="protein sequence ID" value="MDQ9169322.1"/>
    <property type="molecule type" value="Genomic_DNA"/>
</dbReference>
<dbReference type="Proteomes" id="UP001225596">
    <property type="component" value="Unassembled WGS sequence"/>
</dbReference>
<dbReference type="RefSeq" id="WP_338435194.1">
    <property type="nucleotide sequence ID" value="NZ_JAUYVH010000001.1"/>
</dbReference>
<feature type="compositionally biased region" description="Basic and acidic residues" evidence="1">
    <location>
        <begin position="1"/>
        <end position="23"/>
    </location>
</feature>
<sequence>MPKQPRTNEDPVKQTDQHTDQPHANELNEPIPHVGQPLDGRHYLDVLEEQTHADTRPQPDGENPRHPETGAEHQ</sequence>
<name>A0ABU1BK09_9BURK</name>
<comment type="caution">
    <text evidence="2">The sequence shown here is derived from an EMBL/GenBank/DDBJ whole genome shotgun (WGS) entry which is preliminary data.</text>
</comment>
<accession>A0ABU1BK09</accession>
<evidence type="ECO:0000313" key="2">
    <source>
        <dbReference type="EMBL" id="MDQ9169322.1"/>
    </source>
</evidence>
<organism evidence="2 3">
    <name type="scientific">Keguizhuia sedimenti</name>
    <dbReference type="NCBI Taxonomy" id="3064264"/>
    <lineage>
        <taxon>Bacteria</taxon>
        <taxon>Pseudomonadati</taxon>
        <taxon>Pseudomonadota</taxon>
        <taxon>Betaproteobacteria</taxon>
        <taxon>Burkholderiales</taxon>
        <taxon>Oxalobacteraceae</taxon>
        <taxon>Keguizhuia</taxon>
    </lineage>
</organism>
<protein>
    <submittedName>
        <fullName evidence="2">Uncharacterized protein</fullName>
    </submittedName>
</protein>
<evidence type="ECO:0000256" key="1">
    <source>
        <dbReference type="SAM" id="MobiDB-lite"/>
    </source>
</evidence>
<feature type="region of interest" description="Disordered" evidence="1">
    <location>
        <begin position="1"/>
        <end position="74"/>
    </location>
</feature>
<evidence type="ECO:0000313" key="3">
    <source>
        <dbReference type="Proteomes" id="UP001225596"/>
    </source>
</evidence>
<feature type="compositionally biased region" description="Basic and acidic residues" evidence="1">
    <location>
        <begin position="39"/>
        <end position="74"/>
    </location>
</feature>